<dbReference type="EMBL" id="AP022590">
    <property type="protein sequence ID" value="BBY38021.1"/>
    <property type="molecule type" value="Genomic_DNA"/>
</dbReference>
<dbReference type="InterPro" id="IPR011042">
    <property type="entry name" value="6-blade_b-propeller_TolB-like"/>
</dbReference>
<dbReference type="SUPFAM" id="SSF63829">
    <property type="entry name" value="Calcium-dependent phosphotriesterase"/>
    <property type="match status" value="1"/>
</dbReference>
<feature type="domain" description="SMP-30/Gluconolactonase/LRE-like region" evidence="4">
    <location>
        <begin position="22"/>
        <end position="253"/>
    </location>
</feature>
<dbReference type="Proteomes" id="UP000192760">
    <property type="component" value="Unassembled WGS sequence"/>
</dbReference>
<dbReference type="InterPro" id="IPR013658">
    <property type="entry name" value="SGL"/>
</dbReference>
<evidence type="ECO:0000259" key="4">
    <source>
        <dbReference type="Pfam" id="PF08450"/>
    </source>
</evidence>
<organism evidence="6 7">
    <name type="scientific">Mycobacterium mantenii</name>
    <dbReference type="NCBI Taxonomy" id="560555"/>
    <lineage>
        <taxon>Bacteria</taxon>
        <taxon>Bacillati</taxon>
        <taxon>Actinomycetota</taxon>
        <taxon>Actinomycetes</taxon>
        <taxon>Mycobacteriales</taxon>
        <taxon>Mycobacteriaceae</taxon>
        <taxon>Mycobacterium</taxon>
        <taxon>Mycobacterium avium complex (MAC)</taxon>
    </lineage>
</organism>
<evidence type="ECO:0000256" key="2">
    <source>
        <dbReference type="PIRSR" id="PIRSR605511-1"/>
    </source>
</evidence>
<name>A0A1X0FM04_MYCNT</name>
<dbReference type="GO" id="GO:0019853">
    <property type="term" value="P:L-ascorbic acid biosynthetic process"/>
    <property type="evidence" value="ECO:0007669"/>
    <property type="project" value="TreeGrafter"/>
</dbReference>
<keyword evidence="3" id="KW-0862">Zinc</keyword>
<evidence type="ECO:0000313" key="5">
    <source>
        <dbReference type="EMBL" id="BBY38021.1"/>
    </source>
</evidence>
<feature type="binding site" evidence="3">
    <location>
        <position position="196"/>
    </location>
    <ligand>
        <name>a divalent metal cation</name>
        <dbReference type="ChEBI" id="CHEBI:60240"/>
    </ligand>
</feature>
<keyword evidence="8" id="KW-1185">Reference proteome</keyword>
<dbReference type="Pfam" id="PF08450">
    <property type="entry name" value="SGL"/>
    <property type="match status" value="1"/>
</dbReference>
<dbReference type="Proteomes" id="UP000465812">
    <property type="component" value="Chromosome"/>
</dbReference>
<dbReference type="Gene3D" id="2.120.10.30">
    <property type="entry name" value="TolB, C-terminal domain"/>
    <property type="match status" value="1"/>
</dbReference>
<dbReference type="GO" id="GO:0005509">
    <property type="term" value="F:calcium ion binding"/>
    <property type="evidence" value="ECO:0007669"/>
    <property type="project" value="TreeGrafter"/>
</dbReference>
<proteinExistence type="inferred from homology"/>
<dbReference type="PANTHER" id="PTHR10907:SF47">
    <property type="entry name" value="REGUCALCIN"/>
    <property type="match status" value="1"/>
</dbReference>
<reference evidence="5 8" key="2">
    <citation type="journal article" date="2019" name="Emerg. Microbes Infect.">
        <title>Comprehensive subspecies identification of 175 nontuberculous mycobacteria species based on 7547 genomic profiles.</title>
        <authorList>
            <person name="Matsumoto Y."/>
            <person name="Kinjo T."/>
            <person name="Motooka D."/>
            <person name="Nabeya D."/>
            <person name="Jung N."/>
            <person name="Uechi K."/>
            <person name="Horii T."/>
            <person name="Iida T."/>
            <person name="Fujita J."/>
            <person name="Nakamura S."/>
        </authorList>
    </citation>
    <scope>NUCLEOTIDE SEQUENCE [LARGE SCALE GENOMIC DNA]</scope>
    <source>
        <strain evidence="5 8">JCM 18113</strain>
    </source>
</reference>
<evidence type="ECO:0000256" key="3">
    <source>
        <dbReference type="PIRSR" id="PIRSR605511-2"/>
    </source>
</evidence>
<evidence type="ECO:0000313" key="7">
    <source>
        <dbReference type="Proteomes" id="UP000192760"/>
    </source>
</evidence>
<reference evidence="5" key="3">
    <citation type="submission" date="2020-02" db="EMBL/GenBank/DDBJ databases">
        <authorList>
            <person name="Matsumoto Y."/>
            <person name="Motooka D."/>
            <person name="Nakamura S."/>
        </authorList>
    </citation>
    <scope>NUCLEOTIDE SEQUENCE</scope>
    <source>
        <strain evidence="5">JCM 18113</strain>
    </source>
</reference>
<comment type="cofactor">
    <cofactor evidence="3">
        <name>Zn(2+)</name>
        <dbReference type="ChEBI" id="CHEBI:29105"/>
    </cofactor>
    <text evidence="3">Binds 1 divalent metal cation per subunit.</text>
</comment>
<protein>
    <submittedName>
        <fullName evidence="6">Gluconolactonase</fullName>
    </submittedName>
</protein>
<dbReference type="RefSeq" id="WP_083097155.1">
    <property type="nucleotide sequence ID" value="NZ_AP022590.1"/>
</dbReference>
<evidence type="ECO:0000313" key="6">
    <source>
        <dbReference type="EMBL" id="ORB02852.1"/>
    </source>
</evidence>
<dbReference type="STRING" id="560555.BST30_19265"/>
<feature type="active site" description="Proton donor/acceptor" evidence="2">
    <location>
        <position position="196"/>
    </location>
</feature>
<reference evidence="6 7" key="1">
    <citation type="submission" date="2017-02" db="EMBL/GenBank/DDBJ databases">
        <title>The new phylogeny of genus Mycobacterium.</title>
        <authorList>
            <person name="Tortoli E."/>
            <person name="Trovato A."/>
            <person name="Cirillo D.M."/>
        </authorList>
    </citation>
    <scope>NUCLEOTIDE SEQUENCE [LARGE SCALE GENOMIC DNA]</scope>
    <source>
        <strain evidence="6 7">DSM 45255</strain>
    </source>
</reference>
<dbReference type="PRINTS" id="PR01790">
    <property type="entry name" value="SMP30FAMILY"/>
</dbReference>
<gene>
    <name evidence="6" type="ORF">BST30_19265</name>
    <name evidence="5" type="ORF">MMAN_21550</name>
</gene>
<sequence>MIGALDGQLKHSLTPLADGFCLGKSPSWFEGLLWFSDELNQAVHTVNLLGAMTTLPLPGHAPCGLGFRPDGSLLIASADDRRILRYDGETVVPIADLSGVVSGDLGDMVVDDLGHAYVGCEAARGCGVIVRVDPDDSTTVVADVPGSPAGMVMTPDGRTLIVAEPSSRRLSAFEIDSDGALADRRTFADGLDGSPDGITFDSDGGVWAAIASARQFQRIVAGGLVTDRIDMRDRTPTACTLGGPGCRILFLMSGEEDRPGQRIGRRRGHLDAVTADIPGVALP</sequence>
<dbReference type="GO" id="GO:0004341">
    <property type="term" value="F:gluconolactonase activity"/>
    <property type="evidence" value="ECO:0007669"/>
    <property type="project" value="TreeGrafter"/>
</dbReference>
<evidence type="ECO:0000256" key="1">
    <source>
        <dbReference type="ARBA" id="ARBA00008853"/>
    </source>
</evidence>
<dbReference type="EMBL" id="MVHW01000024">
    <property type="protein sequence ID" value="ORB02852.1"/>
    <property type="molecule type" value="Genomic_DNA"/>
</dbReference>
<dbReference type="PANTHER" id="PTHR10907">
    <property type="entry name" value="REGUCALCIN"/>
    <property type="match status" value="1"/>
</dbReference>
<accession>A0A1X0FM04</accession>
<comment type="similarity">
    <text evidence="1">Belongs to the SMP-30/CGR1 family.</text>
</comment>
<dbReference type="InterPro" id="IPR005511">
    <property type="entry name" value="SMP-30"/>
</dbReference>
<dbReference type="AlphaFoldDB" id="A0A1X0FM04"/>
<evidence type="ECO:0000313" key="8">
    <source>
        <dbReference type="Proteomes" id="UP000465812"/>
    </source>
</evidence>
<keyword evidence="3" id="KW-0479">Metal-binding</keyword>